<dbReference type="Pfam" id="PF08264">
    <property type="entry name" value="Anticodon_1"/>
    <property type="match status" value="1"/>
</dbReference>
<feature type="domain" description="Methionyl/Valyl/Leucyl/Isoleucyl-tRNA synthetase anticodon-binding" evidence="13">
    <location>
        <begin position="676"/>
        <end position="830"/>
    </location>
</feature>
<dbReference type="InterPro" id="IPR023585">
    <property type="entry name" value="Ile-tRNA-ligase_type1"/>
</dbReference>
<proteinExistence type="inferred from homology"/>
<keyword evidence="10" id="KW-0862">Zinc</keyword>
<sequence length="916" mass="106066">MSYKETLLMPKTKFPMRGNLPNKEPEMQQKWEEEKIYEKVQMRTEGRPMFILHDGPPYANGDLHMGHALNKILKDIIVRYKSMAGFHAPYVPGWDTHGLPIEQALAKKKVDRKSMSESEFRKICEEYAREQIERQRQQFKQLGVRGDWENPYITLTKDYEAAQIQVFGEMAKKGYIYKGHKPVYWSPSSESALAEAEIEYKDKRSPSIYVAFDVKDGKNVLKGDEKFIIWTTTPWTIPANLAITVHPELEYSVVSVQSEKYIVASELVEEVANELEWQDYNVQQTYKGEELDRTVAKHPFYDRDSLVILGEHVTTDAGTGCVHTAPGHGEDDFWVGQQYNLDVLCPVDEKGVFTSDAPGFEGVFYDKANKLITEKLEESGALLKLNFMTHSYPHDWRTKKPTIFRATSQWFASIKDFREDILKEIERIQWVPEWGETRLYNMVRDRQDWCISRQRVWGVPIPVFYGENGEPIINDETINHVSELFREHGSNVWFEREAKDLLPEGFTHPSSPNGEFTKETDIMDVWFDSGSSHQGVLVERPELQRPADMYLEGSDQYRGWFNSSISTAVAVTGEAPYKSILSHGFALDGDGRKMSKSLGNVMIPSKIMKQFGADILRLWVASVDYQADVRISNEILKQVSEVYRKIRNTVRFMLGNLNDFDPQTDKLKDGDLEEIDRYMLIRLQNLIKKVDHAYDTYDFSAIYQAIHNFCTIDLSSFYLDFAKDILYIEPENDQRRRSIQTVYYEIITSLTKLLSPILSHTMDEVWSYIPGTEEESVQLTDMPEVRELPNQDELKAKWDHFMEVRDDVLKALEEARNEKVIGKSLEAKVTLSAKDERTKNLLEEIEHLHQYLIVSEVELTESLSEAKEYDYVKVAVEKHPGETCQRCWVSSESVGSHEKHEDLCDRCADIVEKHYS</sequence>
<dbReference type="HAMAP" id="MF_02002">
    <property type="entry name" value="Ile_tRNA_synth_type1"/>
    <property type="match status" value="1"/>
</dbReference>
<feature type="binding site" evidence="10">
    <location>
        <position position="884"/>
    </location>
    <ligand>
        <name>Zn(2+)</name>
        <dbReference type="ChEBI" id="CHEBI:29105"/>
    </ligand>
</feature>
<dbReference type="GO" id="GO:0016874">
    <property type="term" value="F:ligase activity"/>
    <property type="evidence" value="ECO:0007669"/>
    <property type="project" value="UniProtKB-KW"/>
</dbReference>
<comment type="similarity">
    <text evidence="1 10">Belongs to the class-I aminoacyl-tRNA synthetase family. IleS type 1 subfamily.</text>
</comment>
<evidence type="ECO:0000256" key="7">
    <source>
        <dbReference type="ARBA" id="ARBA00023146"/>
    </source>
</evidence>
<dbReference type="InterPro" id="IPR010663">
    <property type="entry name" value="Znf_FPG/IleRS"/>
</dbReference>
<dbReference type="Pfam" id="PF06827">
    <property type="entry name" value="zf-FPG_IleRS"/>
    <property type="match status" value="1"/>
</dbReference>
<feature type="short sequence motif" description="'KMSKS' region" evidence="10">
    <location>
        <begin position="593"/>
        <end position="597"/>
    </location>
</feature>
<dbReference type="InterPro" id="IPR009008">
    <property type="entry name" value="Val/Leu/Ile-tRNA-synth_edit"/>
</dbReference>
<feature type="binding site" evidence="10">
    <location>
        <position position="904"/>
    </location>
    <ligand>
        <name>Zn(2+)</name>
        <dbReference type="ChEBI" id="CHEBI:29105"/>
    </ligand>
</feature>
<dbReference type="PRINTS" id="PR00984">
    <property type="entry name" value="TRNASYNTHILE"/>
</dbReference>
<dbReference type="CDD" id="cd07960">
    <property type="entry name" value="Anticodon_Ia_Ile_BEm"/>
    <property type="match status" value="1"/>
</dbReference>
<evidence type="ECO:0000256" key="2">
    <source>
        <dbReference type="ARBA" id="ARBA00022490"/>
    </source>
</evidence>
<feature type="binding site" evidence="10">
    <location>
        <position position="907"/>
    </location>
    <ligand>
        <name>Zn(2+)</name>
        <dbReference type="ChEBI" id="CHEBI:29105"/>
    </ligand>
</feature>
<dbReference type="Proteomes" id="UP001500880">
    <property type="component" value="Unassembled WGS sequence"/>
</dbReference>
<keyword evidence="15" id="KW-1185">Reference proteome</keyword>
<keyword evidence="10" id="KW-0479">Metal-binding</keyword>
<evidence type="ECO:0000313" key="14">
    <source>
        <dbReference type="EMBL" id="GAA0495146.1"/>
    </source>
</evidence>
<evidence type="ECO:0000259" key="11">
    <source>
        <dbReference type="Pfam" id="PF00133"/>
    </source>
</evidence>
<comment type="subunit">
    <text evidence="10">Monomer.</text>
</comment>
<keyword evidence="2 10" id="KW-0963">Cytoplasm</keyword>
<dbReference type="Gene3D" id="1.10.730.20">
    <property type="match status" value="1"/>
</dbReference>
<dbReference type="PANTHER" id="PTHR42765">
    <property type="entry name" value="SOLEUCYL-TRNA SYNTHETASE"/>
    <property type="match status" value="1"/>
</dbReference>
<feature type="binding site" evidence="10">
    <location>
        <position position="596"/>
    </location>
    <ligand>
        <name>ATP</name>
        <dbReference type="ChEBI" id="CHEBI:30616"/>
    </ligand>
</feature>
<reference evidence="14 15" key="1">
    <citation type="journal article" date="2019" name="Int. J. Syst. Evol. Microbiol.">
        <title>The Global Catalogue of Microorganisms (GCM) 10K type strain sequencing project: providing services to taxonomists for standard genome sequencing and annotation.</title>
        <authorList>
            <consortium name="The Broad Institute Genomics Platform"/>
            <consortium name="The Broad Institute Genome Sequencing Center for Infectious Disease"/>
            <person name="Wu L."/>
            <person name="Ma J."/>
        </authorList>
    </citation>
    <scope>NUCLEOTIDE SEQUENCE [LARGE SCALE GENOMIC DNA]</scope>
    <source>
        <strain evidence="14 15">JCM 12389</strain>
    </source>
</reference>
<keyword evidence="3 10" id="KW-0436">Ligase</keyword>
<comment type="catalytic activity">
    <reaction evidence="9 10">
        <text>tRNA(Ile) + L-isoleucine + ATP = L-isoleucyl-tRNA(Ile) + AMP + diphosphate</text>
        <dbReference type="Rhea" id="RHEA:11060"/>
        <dbReference type="Rhea" id="RHEA-COMP:9666"/>
        <dbReference type="Rhea" id="RHEA-COMP:9695"/>
        <dbReference type="ChEBI" id="CHEBI:30616"/>
        <dbReference type="ChEBI" id="CHEBI:33019"/>
        <dbReference type="ChEBI" id="CHEBI:58045"/>
        <dbReference type="ChEBI" id="CHEBI:78442"/>
        <dbReference type="ChEBI" id="CHEBI:78528"/>
        <dbReference type="ChEBI" id="CHEBI:456215"/>
        <dbReference type="EC" id="6.1.1.5"/>
    </reaction>
</comment>
<dbReference type="Gene3D" id="3.40.50.620">
    <property type="entry name" value="HUPs"/>
    <property type="match status" value="2"/>
</dbReference>
<accession>A0ABN1BF33</accession>
<name>A0ABN1BF33_9BACI</name>
<comment type="cofactor">
    <cofactor evidence="10">
        <name>Zn(2+)</name>
        <dbReference type="ChEBI" id="CHEBI:29105"/>
    </cofactor>
    <text evidence="10">Binds 1 zinc ion per subunit.</text>
</comment>
<keyword evidence="6 10" id="KW-0648">Protein biosynthesis</keyword>
<dbReference type="InterPro" id="IPR009080">
    <property type="entry name" value="tRNAsynth_Ia_anticodon-bd"/>
</dbReference>
<evidence type="ECO:0000313" key="15">
    <source>
        <dbReference type="Proteomes" id="UP001500880"/>
    </source>
</evidence>
<dbReference type="Gene3D" id="1.10.10.830">
    <property type="entry name" value="Ile-tRNA synthetase CP2 domain-like"/>
    <property type="match status" value="1"/>
</dbReference>
<dbReference type="InterPro" id="IPR001412">
    <property type="entry name" value="aa-tRNA-synth_I_CS"/>
</dbReference>
<evidence type="ECO:0000256" key="6">
    <source>
        <dbReference type="ARBA" id="ARBA00022917"/>
    </source>
</evidence>
<dbReference type="RefSeq" id="WP_343840962.1">
    <property type="nucleotide sequence ID" value="NZ_BAAADO010000004.1"/>
</dbReference>
<comment type="function">
    <text evidence="8 10">Catalyzes the attachment of isoleucine to tRNA(Ile). As IleRS can inadvertently accommodate and process structurally similar amino acids such as valine, to avoid such errors it has two additional distinct tRNA(Ile)-dependent editing activities. One activity is designated as 'pretransfer' editing and involves the hydrolysis of activated Val-AMP. The other activity is designated 'posttransfer' editing and involves deacylation of mischarged Val-tRNA(Ile).</text>
</comment>
<feature type="domain" description="Aminoacyl-tRNA synthetase class Ia" evidence="11">
    <location>
        <begin position="27"/>
        <end position="632"/>
    </location>
</feature>
<dbReference type="PROSITE" id="PS00178">
    <property type="entry name" value="AA_TRNA_LIGASE_I"/>
    <property type="match status" value="1"/>
</dbReference>
<protein>
    <recommendedName>
        <fullName evidence="10">Isoleucine--tRNA ligase</fullName>
        <ecNumber evidence="10">6.1.1.5</ecNumber>
    </recommendedName>
    <alternativeName>
        <fullName evidence="10">Isoleucyl-tRNA synthetase</fullName>
        <shortName evidence="10">IleRS</shortName>
    </alternativeName>
</protein>
<evidence type="ECO:0000256" key="8">
    <source>
        <dbReference type="ARBA" id="ARBA00025217"/>
    </source>
</evidence>
<dbReference type="NCBIfam" id="TIGR00392">
    <property type="entry name" value="ileS"/>
    <property type="match status" value="1"/>
</dbReference>
<evidence type="ECO:0000256" key="5">
    <source>
        <dbReference type="ARBA" id="ARBA00022840"/>
    </source>
</evidence>
<evidence type="ECO:0000259" key="13">
    <source>
        <dbReference type="Pfam" id="PF08264"/>
    </source>
</evidence>
<feature type="binding site" evidence="10">
    <location>
        <position position="887"/>
    </location>
    <ligand>
        <name>Zn(2+)</name>
        <dbReference type="ChEBI" id="CHEBI:29105"/>
    </ligand>
</feature>
<dbReference type="SUPFAM" id="SSF50677">
    <property type="entry name" value="ValRS/IleRS/LeuRS editing domain"/>
    <property type="match status" value="1"/>
</dbReference>
<organism evidence="14 15">
    <name type="scientific">Salinibacillus aidingensis</name>
    <dbReference type="NCBI Taxonomy" id="237684"/>
    <lineage>
        <taxon>Bacteria</taxon>
        <taxon>Bacillati</taxon>
        <taxon>Bacillota</taxon>
        <taxon>Bacilli</taxon>
        <taxon>Bacillales</taxon>
        <taxon>Bacillaceae</taxon>
        <taxon>Salinibacillus</taxon>
    </lineage>
</organism>
<dbReference type="InterPro" id="IPR002301">
    <property type="entry name" value="Ile-tRNA-ligase"/>
</dbReference>
<evidence type="ECO:0000256" key="9">
    <source>
        <dbReference type="ARBA" id="ARBA00048359"/>
    </source>
</evidence>
<feature type="short sequence motif" description="'HIGH' region" evidence="10">
    <location>
        <begin position="57"/>
        <end position="67"/>
    </location>
</feature>
<comment type="caution">
    <text evidence="14">The sequence shown here is derived from an EMBL/GenBank/DDBJ whole genome shotgun (WGS) entry which is preliminary data.</text>
</comment>
<evidence type="ECO:0000256" key="3">
    <source>
        <dbReference type="ARBA" id="ARBA00022598"/>
    </source>
</evidence>
<keyword evidence="5 10" id="KW-0067">ATP-binding</keyword>
<dbReference type="SUPFAM" id="SSF47323">
    <property type="entry name" value="Anticodon-binding domain of a subclass of class I aminoacyl-tRNA synthetases"/>
    <property type="match status" value="1"/>
</dbReference>
<keyword evidence="7 10" id="KW-0030">Aminoacyl-tRNA synthetase</keyword>
<dbReference type="InterPro" id="IPR050081">
    <property type="entry name" value="Ile-tRNA_ligase"/>
</dbReference>
<feature type="domain" description="Zinc finger FPG/IleRS-type" evidence="12">
    <location>
        <begin position="881"/>
        <end position="909"/>
    </location>
</feature>
<comment type="domain">
    <text evidence="10">IleRS has two distinct active sites: one for aminoacylation and one for editing. The misactivated valine is translocated from the active site to the editing site, which sterically excludes the correctly activated isoleucine. The single editing site contains two valyl binding pockets, one specific for each substrate (Val-AMP or Val-tRNA(Ile)).</text>
</comment>
<dbReference type="InterPro" id="IPR002300">
    <property type="entry name" value="aa-tRNA-synth_Ia"/>
</dbReference>
<dbReference type="PANTHER" id="PTHR42765:SF1">
    <property type="entry name" value="ISOLEUCINE--TRNA LIGASE, MITOCHONDRIAL"/>
    <property type="match status" value="1"/>
</dbReference>
<evidence type="ECO:0000259" key="12">
    <source>
        <dbReference type="Pfam" id="PF06827"/>
    </source>
</evidence>
<dbReference type="EMBL" id="BAAADO010000004">
    <property type="protein sequence ID" value="GAA0495146.1"/>
    <property type="molecule type" value="Genomic_DNA"/>
</dbReference>
<comment type="subcellular location">
    <subcellularLocation>
        <location evidence="10">Cytoplasm</location>
    </subcellularLocation>
</comment>
<dbReference type="EC" id="6.1.1.5" evidence="10"/>
<dbReference type="InterPro" id="IPR013155">
    <property type="entry name" value="M/V/L/I-tRNA-synth_anticd-bd"/>
</dbReference>
<evidence type="ECO:0000256" key="4">
    <source>
        <dbReference type="ARBA" id="ARBA00022741"/>
    </source>
</evidence>
<dbReference type="InterPro" id="IPR033708">
    <property type="entry name" value="Anticodon_Ile_BEm"/>
</dbReference>
<keyword evidence="4 10" id="KW-0547">Nucleotide-binding</keyword>
<evidence type="ECO:0000256" key="10">
    <source>
        <dbReference type="HAMAP-Rule" id="MF_02002"/>
    </source>
</evidence>
<dbReference type="Pfam" id="PF00133">
    <property type="entry name" value="tRNA-synt_1"/>
    <property type="match status" value="1"/>
</dbReference>
<dbReference type="SUPFAM" id="SSF52374">
    <property type="entry name" value="Nucleotidylyl transferase"/>
    <property type="match status" value="1"/>
</dbReference>
<dbReference type="CDD" id="cd00818">
    <property type="entry name" value="IleRS_core"/>
    <property type="match status" value="1"/>
</dbReference>
<evidence type="ECO:0000256" key="1">
    <source>
        <dbReference type="ARBA" id="ARBA00006887"/>
    </source>
</evidence>
<dbReference type="InterPro" id="IPR014729">
    <property type="entry name" value="Rossmann-like_a/b/a_fold"/>
</dbReference>
<feature type="binding site" evidence="10">
    <location>
        <position position="552"/>
    </location>
    <ligand>
        <name>L-isoleucyl-5'-AMP</name>
        <dbReference type="ChEBI" id="CHEBI:178002"/>
    </ligand>
</feature>
<dbReference type="Gene3D" id="3.90.740.10">
    <property type="entry name" value="Valyl/Leucyl/Isoleucyl-tRNA synthetase, editing domain"/>
    <property type="match status" value="1"/>
</dbReference>
<gene>
    <name evidence="14" type="primary">ileS2</name>
    <name evidence="10" type="synonym">ileS</name>
    <name evidence="14" type="ORF">GCM10008986_22300</name>
</gene>